<feature type="domain" description="HTH merR-type" evidence="2">
    <location>
        <begin position="4"/>
        <end position="72"/>
    </location>
</feature>
<dbReference type="GO" id="GO:0003700">
    <property type="term" value="F:DNA-binding transcription factor activity"/>
    <property type="evidence" value="ECO:0007669"/>
    <property type="project" value="InterPro"/>
</dbReference>
<organism evidence="3 4">
    <name type="scientific">Absicoccus porci</name>
    <dbReference type="NCBI Taxonomy" id="2486576"/>
    <lineage>
        <taxon>Bacteria</taxon>
        <taxon>Bacillati</taxon>
        <taxon>Bacillota</taxon>
        <taxon>Erysipelotrichia</taxon>
        <taxon>Erysipelotrichales</taxon>
        <taxon>Erysipelotrichaceae</taxon>
        <taxon>Absicoccus</taxon>
    </lineage>
</organism>
<dbReference type="PANTHER" id="PTHR30204:SF82">
    <property type="entry name" value="TRANSCRIPTIONAL REGULATOR, MERR FAMILY"/>
    <property type="match status" value="1"/>
</dbReference>
<sequence length="148" mass="17431">MAKTYSISEVASMMGVAPSTLRYYEKEGLLPNVKRVNGKRIFEEKDFGWLRVLNCLKNTGMPIRRIKEYALLSQMGDESLSARYELIKAQREYVQDQIDRLNYYMKELDYKDWYYRTAIELGSEKAVQNTSKAKEMNLDTIPEKEDFK</sequence>
<reference evidence="3 4" key="1">
    <citation type="submission" date="2018-11" db="EMBL/GenBank/DDBJ databases">
        <title>Clostridium sp. nov., a member of the family Erysipelotrichaceae isolated from pig faeces.</title>
        <authorList>
            <person name="Chang Y.-H."/>
        </authorList>
    </citation>
    <scope>NUCLEOTIDE SEQUENCE [LARGE SCALE GENOMIC DNA]</scope>
    <source>
        <strain evidence="3 4">YH-panp20</strain>
    </source>
</reference>
<dbReference type="RefSeq" id="WP_128519467.1">
    <property type="nucleotide sequence ID" value="NZ_RJQC01000001.1"/>
</dbReference>
<keyword evidence="4" id="KW-1185">Reference proteome</keyword>
<dbReference type="Pfam" id="PF13411">
    <property type="entry name" value="MerR_1"/>
    <property type="match status" value="1"/>
</dbReference>
<evidence type="ECO:0000259" key="2">
    <source>
        <dbReference type="PROSITE" id="PS50937"/>
    </source>
</evidence>
<dbReference type="SMART" id="SM00422">
    <property type="entry name" value="HTH_MERR"/>
    <property type="match status" value="1"/>
</dbReference>
<dbReference type="SUPFAM" id="SSF46955">
    <property type="entry name" value="Putative DNA-binding domain"/>
    <property type="match status" value="1"/>
</dbReference>
<proteinExistence type="predicted"/>
<evidence type="ECO:0000313" key="4">
    <source>
        <dbReference type="Proteomes" id="UP000276568"/>
    </source>
</evidence>
<keyword evidence="1" id="KW-0238">DNA-binding</keyword>
<dbReference type="PROSITE" id="PS50937">
    <property type="entry name" value="HTH_MERR_2"/>
    <property type="match status" value="1"/>
</dbReference>
<dbReference type="InterPro" id="IPR009061">
    <property type="entry name" value="DNA-bd_dom_put_sf"/>
</dbReference>
<dbReference type="AlphaFoldDB" id="A0A3N0I3Y6"/>
<dbReference type="OrthoDB" id="9811174at2"/>
<gene>
    <name evidence="3" type="ORF">EDX97_01750</name>
</gene>
<dbReference type="Proteomes" id="UP000276568">
    <property type="component" value="Unassembled WGS sequence"/>
</dbReference>
<accession>A0A3N0I3Y6</accession>
<dbReference type="Gene3D" id="1.10.1660.10">
    <property type="match status" value="1"/>
</dbReference>
<dbReference type="GO" id="GO:0003677">
    <property type="term" value="F:DNA binding"/>
    <property type="evidence" value="ECO:0007669"/>
    <property type="project" value="UniProtKB-KW"/>
</dbReference>
<dbReference type="CDD" id="cd01109">
    <property type="entry name" value="HTH_YyaN"/>
    <property type="match status" value="1"/>
</dbReference>
<dbReference type="EMBL" id="RJQC01000001">
    <property type="protein sequence ID" value="RNM31306.1"/>
    <property type="molecule type" value="Genomic_DNA"/>
</dbReference>
<protein>
    <submittedName>
        <fullName evidence="3">MerR family transcriptional regulator</fullName>
    </submittedName>
</protein>
<name>A0A3N0I3Y6_9FIRM</name>
<dbReference type="PANTHER" id="PTHR30204">
    <property type="entry name" value="REDOX-CYCLING DRUG-SENSING TRANSCRIPTIONAL ACTIVATOR SOXR"/>
    <property type="match status" value="1"/>
</dbReference>
<evidence type="ECO:0000256" key="1">
    <source>
        <dbReference type="ARBA" id="ARBA00023125"/>
    </source>
</evidence>
<dbReference type="InterPro" id="IPR047057">
    <property type="entry name" value="MerR_fam"/>
</dbReference>
<dbReference type="InterPro" id="IPR000551">
    <property type="entry name" value="MerR-type_HTH_dom"/>
</dbReference>
<evidence type="ECO:0000313" key="3">
    <source>
        <dbReference type="EMBL" id="RNM31306.1"/>
    </source>
</evidence>
<comment type="caution">
    <text evidence="3">The sequence shown here is derived from an EMBL/GenBank/DDBJ whole genome shotgun (WGS) entry which is preliminary data.</text>
</comment>